<name>A0A915JRU5_ROMCU</name>
<sequence>MIFVNALDDPLMPFPLLEPVIKFCSSNPGFMFILTKHGGHLGFLEGSSLSPSSVTWLDRLIVQLANGVINMMQKQVQHEKSLLYRNRFLKNFHISERQTQQV</sequence>
<dbReference type="WBParaSite" id="nRc.2.0.1.t29020-RA">
    <property type="protein sequence ID" value="nRc.2.0.1.t29020-RA"/>
    <property type="gene ID" value="nRc.2.0.1.g29020"/>
</dbReference>
<organism evidence="1 2">
    <name type="scientific">Romanomermis culicivorax</name>
    <name type="common">Nematode worm</name>
    <dbReference type="NCBI Taxonomy" id="13658"/>
    <lineage>
        <taxon>Eukaryota</taxon>
        <taxon>Metazoa</taxon>
        <taxon>Ecdysozoa</taxon>
        <taxon>Nematoda</taxon>
        <taxon>Enoplea</taxon>
        <taxon>Dorylaimia</taxon>
        <taxon>Mermithida</taxon>
        <taxon>Mermithoidea</taxon>
        <taxon>Mermithidae</taxon>
        <taxon>Romanomermis</taxon>
    </lineage>
</organism>
<reference evidence="2" key="1">
    <citation type="submission" date="2022-11" db="UniProtKB">
        <authorList>
            <consortium name="WormBaseParasite"/>
        </authorList>
    </citation>
    <scope>IDENTIFICATION</scope>
</reference>
<accession>A0A915JRU5</accession>
<dbReference type="Proteomes" id="UP000887565">
    <property type="component" value="Unplaced"/>
</dbReference>
<protein>
    <submittedName>
        <fullName evidence="2">Uncharacterized protein</fullName>
    </submittedName>
</protein>
<dbReference type="AlphaFoldDB" id="A0A915JRU5"/>
<evidence type="ECO:0000313" key="1">
    <source>
        <dbReference type="Proteomes" id="UP000887565"/>
    </source>
</evidence>
<evidence type="ECO:0000313" key="2">
    <source>
        <dbReference type="WBParaSite" id="nRc.2.0.1.t29020-RA"/>
    </source>
</evidence>
<keyword evidence="1" id="KW-1185">Reference proteome</keyword>
<proteinExistence type="predicted"/>